<feature type="region of interest" description="Disordered" evidence="1">
    <location>
        <begin position="1"/>
        <end position="20"/>
    </location>
</feature>
<reference evidence="2" key="2">
    <citation type="journal article" date="2015" name="Fish Shellfish Immunol.">
        <title>Early steps in the European eel (Anguilla anguilla)-Vibrio vulnificus interaction in the gills: Role of the RtxA13 toxin.</title>
        <authorList>
            <person name="Callol A."/>
            <person name="Pajuelo D."/>
            <person name="Ebbesson L."/>
            <person name="Teles M."/>
            <person name="MacKenzie S."/>
            <person name="Amaro C."/>
        </authorList>
    </citation>
    <scope>NUCLEOTIDE SEQUENCE</scope>
</reference>
<protein>
    <submittedName>
        <fullName evidence="2">Uncharacterized protein</fullName>
    </submittedName>
</protein>
<accession>A0A0E9UYZ5</accession>
<dbReference type="AlphaFoldDB" id="A0A0E9UYZ5"/>
<reference evidence="2" key="1">
    <citation type="submission" date="2014-11" db="EMBL/GenBank/DDBJ databases">
        <authorList>
            <person name="Amaro Gonzalez C."/>
        </authorList>
    </citation>
    <scope>NUCLEOTIDE SEQUENCE</scope>
</reference>
<name>A0A0E9UYZ5_ANGAN</name>
<dbReference type="EMBL" id="GBXM01037478">
    <property type="protein sequence ID" value="JAH71099.1"/>
    <property type="molecule type" value="Transcribed_RNA"/>
</dbReference>
<evidence type="ECO:0000313" key="2">
    <source>
        <dbReference type="EMBL" id="JAH71099.1"/>
    </source>
</evidence>
<organism evidence="2">
    <name type="scientific">Anguilla anguilla</name>
    <name type="common">European freshwater eel</name>
    <name type="synonym">Muraena anguilla</name>
    <dbReference type="NCBI Taxonomy" id="7936"/>
    <lineage>
        <taxon>Eukaryota</taxon>
        <taxon>Metazoa</taxon>
        <taxon>Chordata</taxon>
        <taxon>Craniata</taxon>
        <taxon>Vertebrata</taxon>
        <taxon>Euteleostomi</taxon>
        <taxon>Actinopterygii</taxon>
        <taxon>Neopterygii</taxon>
        <taxon>Teleostei</taxon>
        <taxon>Anguilliformes</taxon>
        <taxon>Anguillidae</taxon>
        <taxon>Anguilla</taxon>
    </lineage>
</organism>
<evidence type="ECO:0000256" key="1">
    <source>
        <dbReference type="SAM" id="MobiDB-lite"/>
    </source>
</evidence>
<sequence length="20" mass="2299">MRTQETEQSWLRGESKAACS</sequence>
<proteinExistence type="predicted"/>